<proteinExistence type="predicted"/>
<comment type="caution">
    <text evidence="1">The sequence shown here is derived from an EMBL/GenBank/DDBJ whole genome shotgun (WGS) entry which is preliminary data.</text>
</comment>
<evidence type="ECO:0000313" key="1">
    <source>
        <dbReference type="EMBL" id="TBU05963.1"/>
    </source>
</evidence>
<gene>
    <name evidence="1" type="ORF">CWI38_2670p0010</name>
</gene>
<sequence>MSYNHLKEEEDNLSNKDISISLDNLGQKYSGLKPIKKPTISELPLPDICNFISVFEEDETPFIFKGGTTLEEPISNINKESDLEEETKVVKEVEENI</sequence>
<name>A0A4Q9LDB3_9MICR</name>
<dbReference type="AlphaFoldDB" id="A0A4Q9LDB3"/>
<dbReference type="Proteomes" id="UP000292282">
    <property type="component" value="Unassembled WGS sequence"/>
</dbReference>
<organism evidence="1 2">
    <name type="scientific">Hamiltosporidium tvaerminnensis</name>
    <dbReference type="NCBI Taxonomy" id="1176355"/>
    <lineage>
        <taxon>Eukaryota</taxon>
        <taxon>Fungi</taxon>
        <taxon>Fungi incertae sedis</taxon>
        <taxon>Microsporidia</taxon>
        <taxon>Dubosqiidae</taxon>
        <taxon>Hamiltosporidium</taxon>
    </lineage>
</organism>
<evidence type="ECO:0000313" key="2">
    <source>
        <dbReference type="Proteomes" id="UP000292282"/>
    </source>
</evidence>
<accession>A0A4Q9LDB3</accession>
<keyword evidence="2" id="KW-1185">Reference proteome</keyword>
<reference evidence="1 2" key="1">
    <citation type="submission" date="2017-12" db="EMBL/GenBank/DDBJ databases">
        <authorList>
            <person name="Pombert J.-F."/>
            <person name="Haag K.L."/>
            <person name="Ebert D."/>
        </authorList>
    </citation>
    <scope>NUCLEOTIDE SEQUENCE [LARGE SCALE GENOMIC DNA]</scope>
    <source>
        <strain evidence="1">IL-G-3</strain>
    </source>
</reference>
<protein>
    <submittedName>
        <fullName evidence="1">Uncharacterized protein</fullName>
    </submittedName>
</protein>
<dbReference type="EMBL" id="PITK01002670">
    <property type="protein sequence ID" value="TBU05963.1"/>
    <property type="molecule type" value="Genomic_DNA"/>
</dbReference>
<dbReference type="VEuPathDB" id="MicrosporidiaDB:CWI38_2670p0010"/>